<dbReference type="EMBL" id="MVGC01000585">
    <property type="protein sequence ID" value="RJE18278.1"/>
    <property type="molecule type" value="Genomic_DNA"/>
</dbReference>
<feature type="region of interest" description="Disordered" evidence="15">
    <location>
        <begin position="1"/>
        <end position="65"/>
    </location>
</feature>
<evidence type="ECO:0000256" key="11">
    <source>
        <dbReference type="ARBA" id="ARBA00029936"/>
    </source>
</evidence>
<dbReference type="InterPro" id="IPR002300">
    <property type="entry name" value="aa-tRNA-synth_Ia"/>
</dbReference>
<dbReference type="EC" id="6.1.1.9" evidence="4"/>
<keyword evidence="10 14" id="KW-0030">Aminoacyl-tRNA synthetase</keyword>
<keyword evidence="5" id="KW-0963">Cytoplasm</keyword>
<dbReference type="PANTHER" id="PTHR11946:SF109">
    <property type="entry name" value="VALINE--TRNA LIGASE"/>
    <property type="match status" value="1"/>
</dbReference>
<dbReference type="InterPro" id="IPR014729">
    <property type="entry name" value="Rossmann-like_a/b/a_fold"/>
</dbReference>
<evidence type="ECO:0000256" key="13">
    <source>
        <dbReference type="ARBA" id="ARBA00047552"/>
    </source>
</evidence>
<evidence type="ECO:0000313" key="19">
    <source>
        <dbReference type="Proteomes" id="UP000266188"/>
    </source>
</evidence>
<gene>
    <name evidence="18" type="ORF">PHISCL_09382</name>
</gene>
<feature type="compositionally biased region" description="Basic and acidic residues" evidence="15">
    <location>
        <begin position="1"/>
        <end position="31"/>
    </location>
</feature>
<dbReference type="InterPro" id="IPR009008">
    <property type="entry name" value="Val/Leu/Ile-tRNA-synth_edit"/>
</dbReference>
<dbReference type="OrthoDB" id="629407at2759"/>
<dbReference type="Gene3D" id="3.40.50.620">
    <property type="entry name" value="HUPs"/>
    <property type="match status" value="2"/>
</dbReference>
<dbReference type="SUPFAM" id="SSF47323">
    <property type="entry name" value="Anticodon-binding domain of a subclass of class I aminoacyl-tRNA synthetases"/>
    <property type="match status" value="1"/>
</dbReference>
<evidence type="ECO:0000313" key="18">
    <source>
        <dbReference type="EMBL" id="RJE18278.1"/>
    </source>
</evidence>
<dbReference type="FunFam" id="3.40.50.620:FF:000078">
    <property type="entry name" value="Valine--tRNA ligase, mitochondrial"/>
    <property type="match status" value="1"/>
</dbReference>
<dbReference type="STRING" id="2070753.A0A3A2Z5A2"/>
<evidence type="ECO:0000256" key="14">
    <source>
        <dbReference type="RuleBase" id="RU363035"/>
    </source>
</evidence>
<dbReference type="SUPFAM" id="SSF50677">
    <property type="entry name" value="ValRS/IleRS/LeuRS editing domain"/>
    <property type="match status" value="1"/>
</dbReference>
<dbReference type="AlphaFoldDB" id="A0A3A2Z5A2"/>
<evidence type="ECO:0000256" key="12">
    <source>
        <dbReference type="ARBA" id="ARBA00040837"/>
    </source>
</evidence>
<keyword evidence="6 14" id="KW-0436">Ligase</keyword>
<dbReference type="InterPro" id="IPR013155">
    <property type="entry name" value="M/V/L/I-tRNA-synth_anticd-bd"/>
</dbReference>
<keyword evidence="8 14" id="KW-0067">ATP-binding</keyword>
<keyword evidence="9 14" id="KW-0648">Protein biosynthesis</keyword>
<evidence type="ECO:0000256" key="3">
    <source>
        <dbReference type="ARBA" id="ARBA00005594"/>
    </source>
</evidence>
<proteinExistence type="inferred from homology"/>
<comment type="catalytic activity">
    <reaction evidence="13">
        <text>tRNA(Val) + L-valine + ATP = L-valyl-tRNA(Val) + AMP + diphosphate</text>
        <dbReference type="Rhea" id="RHEA:10704"/>
        <dbReference type="Rhea" id="RHEA-COMP:9672"/>
        <dbReference type="Rhea" id="RHEA-COMP:9708"/>
        <dbReference type="ChEBI" id="CHEBI:30616"/>
        <dbReference type="ChEBI" id="CHEBI:33019"/>
        <dbReference type="ChEBI" id="CHEBI:57762"/>
        <dbReference type="ChEBI" id="CHEBI:78442"/>
        <dbReference type="ChEBI" id="CHEBI:78537"/>
        <dbReference type="ChEBI" id="CHEBI:456215"/>
        <dbReference type="EC" id="6.1.1.9"/>
    </reaction>
</comment>
<dbReference type="InterPro" id="IPR002303">
    <property type="entry name" value="Valyl-tRNA_ligase"/>
</dbReference>
<dbReference type="FunFam" id="3.40.50.620:FF:000020">
    <property type="entry name" value="Valine--tRNA ligase, mitochondrial"/>
    <property type="match status" value="1"/>
</dbReference>
<organism evidence="18 19">
    <name type="scientific">Aspergillus sclerotialis</name>
    <dbReference type="NCBI Taxonomy" id="2070753"/>
    <lineage>
        <taxon>Eukaryota</taxon>
        <taxon>Fungi</taxon>
        <taxon>Dikarya</taxon>
        <taxon>Ascomycota</taxon>
        <taxon>Pezizomycotina</taxon>
        <taxon>Eurotiomycetes</taxon>
        <taxon>Eurotiomycetidae</taxon>
        <taxon>Eurotiales</taxon>
        <taxon>Aspergillaceae</taxon>
        <taxon>Aspergillus</taxon>
        <taxon>Aspergillus subgen. Polypaecilum</taxon>
    </lineage>
</organism>
<evidence type="ECO:0000256" key="6">
    <source>
        <dbReference type="ARBA" id="ARBA00022598"/>
    </source>
</evidence>
<dbReference type="HAMAP" id="MF_02004">
    <property type="entry name" value="Val_tRNA_synth_type1"/>
    <property type="match status" value="1"/>
</dbReference>
<dbReference type="InterPro" id="IPR033705">
    <property type="entry name" value="Anticodon_Ia_Val"/>
</dbReference>
<dbReference type="SUPFAM" id="SSF52374">
    <property type="entry name" value="Nucleotidylyl transferase"/>
    <property type="match status" value="1"/>
</dbReference>
<comment type="subcellular location">
    <subcellularLocation>
        <location evidence="2">Cytoplasm</location>
    </subcellularLocation>
    <subcellularLocation>
        <location evidence="1">Mitochondrion</location>
    </subcellularLocation>
</comment>
<evidence type="ECO:0000256" key="7">
    <source>
        <dbReference type="ARBA" id="ARBA00022741"/>
    </source>
</evidence>
<dbReference type="Pfam" id="PF00133">
    <property type="entry name" value="tRNA-synt_1"/>
    <property type="match status" value="1"/>
</dbReference>
<reference evidence="19" key="1">
    <citation type="submission" date="2017-02" db="EMBL/GenBank/DDBJ databases">
        <authorList>
            <person name="Tafer H."/>
            <person name="Lopandic K."/>
        </authorList>
    </citation>
    <scope>NUCLEOTIDE SEQUENCE [LARGE SCALE GENOMIC DNA]</scope>
    <source>
        <strain evidence="19">CBS 366.77</strain>
    </source>
</reference>
<feature type="domain" description="Aminoacyl-tRNA synthetase class Ia" evidence="16">
    <location>
        <begin position="87"/>
        <end position="707"/>
    </location>
</feature>
<keyword evidence="7 14" id="KW-0547">Nucleotide-binding</keyword>
<dbReference type="NCBIfam" id="NF004349">
    <property type="entry name" value="PRK05729.1"/>
    <property type="match status" value="1"/>
</dbReference>
<evidence type="ECO:0000256" key="8">
    <source>
        <dbReference type="ARBA" id="ARBA00022840"/>
    </source>
</evidence>
<comment type="similarity">
    <text evidence="3 14">Belongs to the class-I aminoacyl-tRNA synthetase family.</text>
</comment>
<feature type="compositionally biased region" description="Low complexity" evidence="15">
    <location>
        <begin position="32"/>
        <end position="43"/>
    </location>
</feature>
<keyword evidence="19" id="KW-1185">Reference proteome</keyword>
<evidence type="ECO:0000256" key="15">
    <source>
        <dbReference type="SAM" id="MobiDB-lite"/>
    </source>
</evidence>
<feature type="domain" description="Methionyl/Valyl/Leucyl/Isoleucyl-tRNA synthetase anticodon-binding" evidence="17">
    <location>
        <begin position="751"/>
        <end position="897"/>
    </location>
</feature>
<evidence type="ECO:0000256" key="2">
    <source>
        <dbReference type="ARBA" id="ARBA00004496"/>
    </source>
</evidence>
<dbReference type="Proteomes" id="UP000266188">
    <property type="component" value="Unassembled WGS sequence"/>
</dbReference>
<dbReference type="CDD" id="cd07962">
    <property type="entry name" value="Anticodon_Ia_Val"/>
    <property type="match status" value="1"/>
</dbReference>
<dbReference type="Pfam" id="PF08264">
    <property type="entry name" value="Anticodon_1"/>
    <property type="match status" value="1"/>
</dbReference>
<evidence type="ECO:0000256" key="5">
    <source>
        <dbReference type="ARBA" id="ARBA00022490"/>
    </source>
</evidence>
<dbReference type="NCBIfam" id="TIGR00422">
    <property type="entry name" value="valS"/>
    <property type="match status" value="1"/>
</dbReference>
<evidence type="ECO:0000256" key="9">
    <source>
        <dbReference type="ARBA" id="ARBA00022917"/>
    </source>
</evidence>
<name>A0A3A2Z5A2_9EURO</name>
<evidence type="ECO:0000259" key="16">
    <source>
        <dbReference type="Pfam" id="PF00133"/>
    </source>
</evidence>
<dbReference type="GO" id="GO:0005829">
    <property type="term" value="C:cytosol"/>
    <property type="evidence" value="ECO:0007669"/>
    <property type="project" value="TreeGrafter"/>
</dbReference>
<evidence type="ECO:0000256" key="10">
    <source>
        <dbReference type="ARBA" id="ARBA00023146"/>
    </source>
</evidence>
<dbReference type="Gene3D" id="1.10.730.10">
    <property type="entry name" value="Isoleucyl-tRNA Synthetase, Domain 1"/>
    <property type="match status" value="1"/>
</dbReference>
<dbReference type="InterPro" id="IPR001412">
    <property type="entry name" value="aa-tRNA-synth_I_CS"/>
</dbReference>
<evidence type="ECO:0000256" key="4">
    <source>
        <dbReference type="ARBA" id="ARBA00013169"/>
    </source>
</evidence>
<dbReference type="GO" id="GO:0005739">
    <property type="term" value="C:mitochondrion"/>
    <property type="evidence" value="ECO:0007669"/>
    <property type="project" value="UniProtKB-SubCell"/>
</dbReference>
<dbReference type="PROSITE" id="PS00178">
    <property type="entry name" value="AA_TRNA_LIGASE_I"/>
    <property type="match status" value="1"/>
</dbReference>
<dbReference type="InterPro" id="IPR009080">
    <property type="entry name" value="tRNAsynth_Ia_anticodon-bd"/>
</dbReference>
<dbReference type="FunFam" id="3.90.740.10:FF:000005">
    <property type="entry name" value="Valine--tRNA ligase, mitochondrial"/>
    <property type="match status" value="1"/>
</dbReference>
<dbReference type="Gene3D" id="1.10.287.380">
    <property type="entry name" value="Valyl-tRNA synthetase, C-terminal domain"/>
    <property type="match status" value="1"/>
</dbReference>
<accession>A0A3A2Z5A2</accession>
<dbReference type="FunFam" id="1.10.730.10:FF:000009">
    <property type="entry name" value="Valine--tRNA ligase, mitochondrial"/>
    <property type="match status" value="1"/>
</dbReference>
<evidence type="ECO:0000259" key="17">
    <source>
        <dbReference type="Pfam" id="PF08264"/>
    </source>
</evidence>
<dbReference type="GO" id="GO:0002161">
    <property type="term" value="F:aminoacyl-tRNA deacylase activity"/>
    <property type="evidence" value="ECO:0007669"/>
    <property type="project" value="InterPro"/>
</dbReference>
<evidence type="ECO:0000256" key="1">
    <source>
        <dbReference type="ARBA" id="ARBA00004173"/>
    </source>
</evidence>
<dbReference type="PANTHER" id="PTHR11946">
    <property type="entry name" value="VALYL-TRNA SYNTHETASES"/>
    <property type="match status" value="1"/>
</dbReference>
<comment type="caution">
    <text evidence="18">The sequence shown here is derived from an EMBL/GenBank/DDBJ whole genome shotgun (WGS) entry which is preliminary data.</text>
</comment>
<dbReference type="InterPro" id="IPR037118">
    <property type="entry name" value="Val-tRNA_synth_C_sf"/>
</dbReference>
<protein>
    <recommendedName>
        <fullName evidence="12">Valine--tRNA ligase, mitochondrial</fullName>
        <ecNumber evidence="4">6.1.1.9</ecNumber>
    </recommendedName>
    <alternativeName>
        <fullName evidence="11">Valyl-tRNA synthetase</fullName>
    </alternativeName>
</protein>
<dbReference type="CDD" id="cd00817">
    <property type="entry name" value="ValRS_core"/>
    <property type="match status" value="1"/>
</dbReference>
<dbReference type="GO" id="GO:0006438">
    <property type="term" value="P:valyl-tRNA aminoacylation"/>
    <property type="evidence" value="ECO:0007669"/>
    <property type="project" value="InterPro"/>
</dbReference>
<dbReference type="GO" id="GO:0005524">
    <property type="term" value="F:ATP binding"/>
    <property type="evidence" value="ECO:0007669"/>
    <property type="project" value="UniProtKB-KW"/>
</dbReference>
<dbReference type="PRINTS" id="PR00986">
    <property type="entry name" value="TRNASYNTHVAL"/>
</dbReference>
<sequence>MTEAKPDKKQANEKARAEKAAKFAAKQEKLKQQSAAKQQSQQQKPKKVVEALPPYQDPTKPGEKKVLASFDTPQFQAYNPQAVESSWYSWWEKSGYFKPEYRGDAPSPGTFVIPLPPPNVTGALHCGHALANSLQDTLIRWNRMRGYTTLWVPGCDHAGISTQSVVEKTLWKKENKTRYDLGREKFTNLVWDWKQEYHERITNATRKMGGSMDWSREAFTMDKNLSAATIEAFCRLYDDGYIYRSSRLVNWCTQLSTALSNLEVENKEIPGRTLLSVPGYEKKVEFGVLTHFKYQVDGSTETVEVATTRPETMLGDSGIAVHPDDARYKHLVGKSARHPFTNRLLPIVKDTYVDPEFGTGAVKLTPAHDFNDYQLGQRHGLEFINILNEDGTLNSNAGPFQGQKRFDARYTVVEELTKLGLFVKKESNAMKIPLCEKSKDVIEPLIKPQWWVRMDDMAKSAMEAVEQGKITIAPETARKSYFRWLSNINDWCISRQLWWGHRIPAYKVIFDGEEQSDDSDSNWIVAKTSEEAHAKAQAKYGDKKFRLEQDADCLDTWFSSGLWPMATLGWPNPESKDMKQFFPTSMLETGWDILFFWVARMIMLSLKLTGQIPFKEVYCHSLVRDSEGRKMSKSLGNVIDPLDVINGIELEALHAKLLVGNLKDDEVAKATKYQKTAFPNGIPECGADALRFTLLSYVTGGGDLNFDIKVMHAYRRFCNKVWQASKYVMGRLPENFAPATSLDTSKLSLSEKWILHRMNSAVKSVNDALESRNFSRCTQGIYQFFYDELCDVFIENSKAILSDGNPEEQASVQQTLYHALDVALRLLHPAMPFISEELWQRLPRKEGDSTPSIMLAPYPTYDTKFEFEAEAAKYELGLRCVQGVRSLASEFNIRTNGHAFVKANTADSYASVQPQALGIKALSGKGISELKVVGPESLADSIPNGCAIYVISADVVVMLDVVAGITDVDAEIKKLRTKLQKSEVASAKQRELIAKEGFWENASDVVRSMEQKRMTDADAAAENYRRTIEQFEKLSLGAN</sequence>
<dbReference type="GO" id="GO:0004832">
    <property type="term" value="F:valine-tRNA ligase activity"/>
    <property type="evidence" value="ECO:0007669"/>
    <property type="project" value="UniProtKB-EC"/>
</dbReference>
<dbReference type="Gene3D" id="3.90.740.10">
    <property type="entry name" value="Valyl/Leucyl/Isoleucyl-tRNA synthetase, editing domain"/>
    <property type="match status" value="1"/>
</dbReference>